<evidence type="ECO:0000256" key="5">
    <source>
        <dbReference type="PROSITE-ProRule" id="PRU00042"/>
    </source>
</evidence>
<protein>
    <recommendedName>
        <fullName evidence="8">C2H2-type domain-containing protein</fullName>
    </recommendedName>
</protein>
<feature type="domain" description="C2H2-type" evidence="8">
    <location>
        <begin position="322"/>
        <end position="349"/>
    </location>
</feature>
<sequence length="413" mass="46399">MPICLQIVFHQTLGVVLYIVVVVVLPVSSHAQEILYDFSDDLQMTKKEKELVTTGVADWSLSNSLIQKLPGQSIELLPRLKIPLTSETFGPRFKSVEVIKKKTHPETTTTKENISSHGKGKKSTEILLEGDINAAWNEEEGTLSLDVPDLASLKQILGLDLESEESLSNRKVSIQSKNQSNSNIDEDWEENFINSPAPSETPSNSQDFSKSSPTKTKTKSSSSSLALRKVKKKRKRPTHDKARFGGHSCDQCPFRAMRAPSLEAHRKLHNPDSNVKAVACPICKWVLPPTRLYIHNKHHHPSELPENEDGKKQRAGASHSYYKCPECGALFIFLVYLRSHMKLHEKGEGITCTDCGWLTTNLTRHMSHWHPPEGSWRAEQRSRLSSAYRIRECTFLKIENGSKPDGESGNNDD</sequence>
<dbReference type="PANTHER" id="PTHR24409:SF295">
    <property type="entry name" value="AZ2-RELATED"/>
    <property type="match status" value="1"/>
</dbReference>
<keyword evidence="7" id="KW-0472">Membrane</keyword>
<evidence type="ECO:0000256" key="1">
    <source>
        <dbReference type="ARBA" id="ARBA00022723"/>
    </source>
</evidence>
<feature type="region of interest" description="Disordered" evidence="6">
    <location>
        <begin position="191"/>
        <end position="244"/>
    </location>
</feature>
<proteinExistence type="predicted"/>
<gene>
    <name evidence="9" type="ORF">ODALV1_LOCUS16590</name>
</gene>
<dbReference type="Gene3D" id="3.30.160.60">
    <property type="entry name" value="Classic Zinc Finger"/>
    <property type="match status" value="2"/>
</dbReference>
<keyword evidence="7" id="KW-1133">Transmembrane helix</keyword>
<dbReference type="PANTHER" id="PTHR24409">
    <property type="entry name" value="ZINC FINGER PROTEIN 142"/>
    <property type="match status" value="1"/>
</dbReference>
<keyword evidence="10" id="KW-1185">Reference proteome</keyword>
<dbReference type="Proteomes" id="UP001642540">
    <property type="component" value="Unassembled WGS sequence"/>
</dbReference>
<dbReference type="InterPro" id="IPR013087">
    <property type="entry name" value="Znf_C2H2_type"/>
</dbReference>
<reference evidence="9 10" key="1">
    <citation type="submission" date="2024-08" db="EMBL/GenBank/DDBJ databases">
        <authorList>
            <person name="Cucini C."/>
            <person name="Frati F."/>
        </authorList>
    </citation>
    <scope>NUCLEOTIDE SEQUENCE [LARGE SCALE GENOMIC DNA]</scope>
</reference>
<feature type="compositionally biased region" description="Low complexity" evidence="6">
    <location>
        <begin position="173"/>
        <end position="183"/>
    </location>
</feature>
<evidence type="ECO:0000259" key="8">
    <source>
        <dbReference type="PROSITE" id="PS50157"/>
    </source>
</evidence>
<keyword evidence="7" id="KW-0812">Transmembrane</keyword>
<organism evidence="9 10">
    <name type="scientific">Orchesella dallaii</name>
    <dbReference type="NCBI Taxonomy" id="48710"/>
    <lineage>
        <taxon>Eukaryota</taxon>
        <taxon>Metazoa</taxon>
        <taxon>Ecdysozoa</taxon>
        <taxon>Arthropoda</taxon>
        <taxon>Hexapoda</taxon>
        <taxon>Collembola</taxon>
        <taxon>Entomobryomorpha</taxon>
        <taxon>Entomobryoidea</taxon>
        <taxon>Orchesellidae</taxon>
        <taxon>Orchesellinae</taxon>
        <taxon>Orchesella</taxon>
    </lineage>
</organism>
<feature type="transmembrane region" description="Helical" evidence="7">
    <location>
        <begin position="7"/>
        <end position="27"/>
    </location>
</feature>
<evidence type="ECO:0000256" key="7">
    <source>
        <dbReference type="SAM" id="Phobius"/>
    </source>
</evidence>
<keyword evidence="2" id="KW-0677">Repeat</keyword>
<keyword evidence="1" id="KW-0479">Metal-binding</keyword>
<feature type="region of interest" description="Disordered" evidence="6">
    <location>
        <begin position="167"/>
        <end position="186"/>
    </location>
</feature>
<evidence type="ECO:0000313" key="10">
    <source>
        <dbReference type="Proteomes" id="UP001642540"/>
    </source>
</evidence>
<name>A0ABP1R2Q3_9HEXA</name>
<feature type="compositionally biased region" description="Polar residues" evidence="6">
    <location>
        <begin position="192"/>
        <end position="208"/>
    </location>
</feature>
<keyword evidence="3 5" id="KW-0863">Zinc-finger</keyword>
<accession>A0ABP1R2Q3</accession>
<feature type="compositionally biased region" description="Low complexity" evidence="6">
    <location>
        <begin position="209"/>
        <end position="227"/>
    </location>
</feature>
<dbReference type="SMART" id="SM00355">
    <property type="entry name" value="ZnF_C2H2"/>
    <property type="match status" value="4"/>
</dbReference>
<keyword evidence="4" id="KW-0862">Zinc</keyword>
<evidence type="ECO:0000256" key="6">
    <source>
        <dbReference type="SAM" id="MobiDB-lite"/>
    </source>
</evidence>
<feature type="compositionally biased region" description="Basic residues" evidence="6">
    <location>
        <begin position="228"/>
        <end position="238"/>
    </location>
</feature>
<dbReference type="SUPFAM" id="SSF57667">
    <property type="entry name" value="beta-beta-alpha zinc fingers"/>
    <property type="match status" value="1"/>
</dbReference>
<dbReference type="EMBL" id="CAXLJM020000050">
    <property type="protein sequence ID" value="CAL8114733.1"/>
    <property type="molecule type" value="Genomic_DNA"/>
</dbReference>
<evidence type="ECO:0000256" key="3">
    <source>
        <dbReference type="ARBA" id="ARBA00022771"/>
    </source>
</evidence>
<comment type="caution">
    <text evidence="9">The sequence shown here is derived from an EMBL/GenBank/DDBJ whole genome shotgun (WGS) entry which is preliminary data.</text>
</comment>
<evidence type="ECO:0000313" key="9">
    <source>
        <dbReference type="EMBL" id="CAL8114733.1"/>
    </source>
</evidence>
<dbReference type="PROSITE" id="PS50157">
    <property type="entry name" value="ZINC_FINGER_C2H2_2"/>
    <property type="match status" value="1"/>
</dbReference>
<evidence type="ECO:0000256" key="2">
    <source>
        <dbReference type="ARBA" id="ARBA00022737"/>
    </source>
</evidence>
<evidence type="ECO:0000256" key="4">
    <source>
        <dbReference type="ARBA" id="ARBA00022833"/>
    </source>
</evidence>
<dbReference type="InterPro" id="IPR036236">
    <property type="entry name" value="Znf_C2H2_sf"/>
</dbReference>
<dbReference type="PROSITE" id="PS00028">
    <property type="entry name" value="ZINC_FINGER_C2H2_1"/>
    <property type="match status" value="1"/>
</dbReference>